<dbReference type="Gene3D" id="2.60.40.680">
    <property type="match status" value="1"/>
</dbReference>
<dbReference type="Pfam" id="PF00963">
    <property type="entry name" value="Cohesin"/>
    <property type="match status" value="1"/>
</dbReference>
<dbReference type="Pfam" id="PF00395">
    <property type="entry name" value="SLH"/>
    <property type="match status" value="3"/>
</dbReference>
<comment type="caution">
    <text evidence="2">The sequence shown here is derived from an EMBL/GenBank/DDBJ whole genome shotgun (WGS) entry which is preliminary data.</text>
</comment>
<dbReference type="InterPro" id="IPR002102">
    <property type="entry name" value="Cohesin_dom"/>
</dbReference>
<dbReference type="InterPro" id="IPR001119">
    <property type="entry name" value="SLH_dom"/>
</dbReference>
<feature type="domain" description="SLH" evidence="1">
    <location>
        <begin position="283"/>
        <end position="342"/>
    </location>
</feature>
<dbReference type="CDD" id="cd08547">
    <property type="entry name" value="Type_II_cohesin"/>
    <property type="match status" value="1"/>
</dbReference>
<dbReference type="Proteomes" id="UP001519287">
    <property type="component" value="Unassembled WGS sequence"/>
</dbReference>
<name>A0ABS4IQI0_9BACL</name>
<dbReference type="EMBL" id="JAGGLB010000003">
    <property type="protein sequence ID" value="MBP1989835.1"/>
    <property type="molecule type" value="Genomic_DNA"/>
</dbReference>
<dbReference type="PANTHER" id="PTHR43308">
    <property type="entry name" value="OUTER MEMBRANE PROTEIN ALPHA-RELATED"/>
    <property type="match status" value="1"/>
</dbReference>
<evidence type="ECO:0000313" key="3">
    <source>
        <dbReference type="Proteomes" id="UP001519287"/>
    </source>
</evidence>
<proteinExistence type="predicted"/>
<dbReference type="SUPFAM" id="SSF49384">
    <property type="entry name" value="Carbohydrate-binding domain"/>
    <property type="match status" value="1"/>
</dbReference>
<dbReference type="InterPro" id="IPR051465">
    <property type="entry name" value="Cell_Envelope_Struct_Comp"/>
</dbReference>
<organism evidence="2 3">
    <name type="scientific">Paenibacillus eucommiae</name>
    <dbReference type="NCBI Taxonomy" id="1355755"/>
    <lineage>
        <taxon>Bacteria</taxon>
        <taxon>Bacillati</taxon>
        <taxon>Bacillota</taxon>
        <taxon>Bacilli</taxon>
        <taxon>Bacillales</taxon>
        <taxon>Paenibacillaceae</taxon>
        <taxon>Paenibacillus</taxon>
    </lineage>
</organism>
<dbReference type="RefSeq" id="WP_209970627.1">
    <property type="nucleotide sequence ID" value="NZ_JAGGLB010000003.1"/>
</dbReference>
<accession>A0ABS4IQI0</accession>
<protein>
    <recommendedName>
        <fullName evidence="1">SLH domain-containing protein</fullName>
    </recommendedName>
</protein>
<feature type="domain" description="SLH" evidence="1">
    <location>
        <begin position="218"/>
        <end position="277"/>
    </location>
</feature>
<dbReference type="InterPro" id="IPR008965">
    <property type="entry name" value="CBM2/CBM3_carb-bd_dom_sf"/>
</dbReference>
<dbReference type="PANTHER" id="PTHR43308:SF5">
    <property type="entry name" value="S-LAYER PROTEIN _ PEPTIDOGLYCAN ENDO-BETA-N-ACETYLGLUCOSAMINIDASE"/>
    <property type="match status" value="1"/>
</dbReference>
<evidence type="ECO:0000259" key="1">
    <source>
        <dbReference type="PROSITE" id="PS51272"/>
    </source>
</evidence>
<gene>
    <name evidence="2" type="ORF">J2Z66_001433</name>
</gene>
<evidence type="ECO:0000313" key="2">
    <source>
        <dbReference type="EMBL" id="MBP1989835.1"/>
    </source>
</evidence>
<sequence>MKRYLITFILFSLFGLPLLHLTAAKAEAAQSFLLTVEQPINDTMIVTMHGKNIKDLYGYEVRISFDPDQLELVEAKSSLDGFSVSPMIKNKEIVLAHTKVGNVTGASGDIRIGTLTFKSKKQGTSTVRWESIKTVDHNLSDQTYSVGNSVSLITTKKGFVDLEGHWAKADIELLASKGMIEGMDDDHFVPQAKVTRAQFAALISRALNLKTTTKQNPFTDVTSGSWYELEVNRAYTAGIIQGITESSFAPEKNITREEMAVMIVRASAHISADILGKDSKASISAFADSAAISEWAREDIYTSVRLGIINGRAENKFAPQDQATRAEAAVVIKRLLSTLSLL</sequence>
<reference evidence="2 3" key="1">
    <citation type="submission" date="2021-03" db="EMBL/GenBank/DDBJ databases">
        <title>Genomic Encyclopedia of Type Strains, Phase IV (KMG-IV): sequencing the most valuable type-strain genomes for metagenomic binning, comparative biology and taxonomic classification.</title>
        <authorList>
            <person name="Goeker M."/>
        </authorList>
    </citation>
    <scope>NUCLEOTIDE SEQUENCE [LARGE SCALE GENOMIC DNA]</scope>
    <source>
        <strain evidence="2 3">DSM 26048</strain>
    </source>
</reference>
<dbReference type="PROSITE" id="PS51272">
    <property type="entry name" value="SLH"/>
    <property type="match status" value="3"/>
</dbReference>
<keyword evidence="3" id="KW-1185">Reference proteome</keyword>
<feature type="domain" description="SLH" evidence="1">
    <location>
        <begin position="154"/>
        <end position="217"/>
    </location>
</feature>